<dbReference type="AlphaFoldDB" id="A0A6J6HHD6"/>
<dbReference type="CDD" id="cd02440">
    <property type="entry name" value="AdoMet_MTases"/>
    <property type="match status" value="1"/>
</dbReference>
<reference evidence="1" key="1">
    <citation type="submission" date="2020-05" db="EMBL/GenBank/DDBJ databases">
        <authorList>
            <person name="Chiriac C."/>
            <person name="Salcher M."/>
            <person name="Ghai R."/>
            <person name="Kavagutti S V."/>
        </authorList>
    </citation>
    <scope>NUCLEOTIDE SEQUENCE</scope>
</reference>
<name>A0A6J6HHD6_9ZZZZ</name>
<gene>
    <name evidence="1" type="ORF">UFOPK1826_01318</name>
</gene>
<organism evidence="1">
    <name type="scientific">freshwater metagenome</name>
    <dbReference type="NCBI Taxonomy" id="449393"/>
    <lineage>
        <taxon>unclassified sequences</taxon>
        <taxon>metagenomes</taxon>
        <taxon>ecological metagenomes</taxon>
    </lineage>
</organism>
<dbReference type="InterPro" id="IPR029063">
    <property type="entry name" value="SAM-dependent_MTases_sf"/>
</dbReference>
<dbReference type="SUPFAM" id="SSF53335">
    <property type="entry name" value="S-adenosyl-L-methionine-dependent methyltransferases"/>
    <property type="match status" value="1"/>
</dbReference>
<proteinExistence type="predicted"/>
<dbReference type="Gene3D" id="3.40.50.150">
    <property type="entry name" value="Vaccinia Virus protein VP39"/>
    <property type="match status" value="1"/>
</dbReference>
<sequence length="253" mass="27993">MNSEESAFKQSDITAQKVGELVDENKYFYNEDESIPAIESLFGSHIGDHVLEIGSGTGAIAHWLVQCGASVTAVEPEPVLAKKISPRFSSADDIEVIIGGSVDAYRQLAERKKVFDTVIYLNVMEHIADDLGEFNKAKAVLKPGGKLLVYVPALPWLYSQIDAETGHVRRYTKKLLREVTAKSGFKLVSLDYFEVVGIIPYLIVYKLLRRRVVTGSSSGFYNKAILPLSLILHKIMRGRLVGKNLVLVASKPQ</sequence>
<accession>A0A6J6HHD6</accession>
<evidence type="ECO:0000313" key="1">
    <source>
        <dbReference type="EMBL" id="CAB4611933.1"/>
    </source>
</evidence>
<dbReference type="Pfam" id="PF13489">
    <property type="entry name" value="Methyltransf_23"/>
    <property type="match status" value="1"/>
</dbReference>
<protein>
    <submittedName>
        <fullName evidence="1">Unannotated protein</fullName>
    </submittedName>
</protein>
<dbReference type="EMBL" id="CAEZUN010000202">
    <property type="protein sequence ID" value="CAB4611933.1"/>
    <property type="molecule type" value="Genomic_DNA"/>
</dbReference>